<proteinExistence type="predicted"/>
<organism evidence="2 3">
    <name type="scientific">Auxenochlorella protothecoides</name>
    <name type="common">Green microalga</name>
    <name type="synonym">Chlorella protothecoides</name>
    <dbReference type="NCBI Taxonomy" id="3075"/>
    <lineage>
        <taxon>Eukaryota</taxon>
        <taxon>Viridiplantae</taxon>
        <taxon>Chlorophyta</taxon>
        <taxon>core chlorophytes</taxon>
        <taxon>Trebouxiophyceae</taxon>
        <taxon>Chlorellales</taxon>
        <taxon>Chlorellaceae</taxon>
        <taxon>Auxenochlorella</taxon>
    </lineage>
</organism>
<feature type="compositionally biased region" description="Acidic residues" evidence="1">
    <location>
        <begin position="267"/>
        <end position="284"/>
    </location>
</feature>
<accession>A0A3M7L3H0</accession>
<feature type="region of interest" description="Disordered" evidence="1">
    <location>
        <begin position="516"/>
        <end position="554"/>
    </location>
</feature>
<dbReference type="AlphaFoldDB" id="A0A3M7L3H0"/>
<evidence type="ECO:0000256" key="1">
    <source>
        <dbReference type="SAM" id="MobiDB-lite"/>
    </source>
</evidence>
<feature type="compositionally biased region" description="Basic and acidic residues" evidence="1">
    <location>
        <begin position="311"/>
        <end position="324"/>
    </location>
</feature>
<protein>
    <submittedName>
        <fullName evidence="2">Uncharacterized protein</fullName>
    </submittedName>
</protein>
<dbReference type="EMBL" id="QOKY01000154">
    <property type="protein sequence ID" value="RMZ56082.1"/>
    <property type="molecule type" value="Genomic_DNA"/>
</dbReference>
<feature type="region of interest" description="Disordered" evidence="1">
    <location>
        <begin position="265"/>
        <end position="368"/>
    </location>
</feature>
<feature type="compositionally biased region" description="Gly residues" evidence="1">
    <location>
        <begin position="288"/>
        <end position="298"/>
    </location>
</feature>
<feature type="region of interest" description="Disordered" evidence="1">
    <location>
        <begin position="161"/>
        <end position="230"/>
    </location>
</feature>
<dbReference type="Proteomes" id="UP000279271">
    <property type="component" value="Unassembled WGS sequence"/>
</dbReference>
<sequence length="789" mass="80832">MEHPDQESVDPNEVGRPRPAAAKRRMSAIDGTPTRLQPKRKAKDRRRVSFAPSLTSVQFFNKDEDNSGELAPGRSRFGVPDIPQGPWEDQEPSATVTAEVPPPSPMDVSMELTEPWQRETQPADEVTASVPSLGDLLSSEPDATESITAAVPGLSSLVNESREEVALTQAPEAGPVPDGADMDVTLLDGLAGGSGAQGQEEESVQPSPGLSEDGNEQGPALASKWGFNPGCEDTMDLNLELHGRMIMGDHTYGRLYGDVTGSAASLEEGEAGAEEEDGEEEEERLGEQDGGARLGEQGGLSPERNTGLSAPDRDLDAGAGRAEESDLDSIEPACSPPPEHPRSLEVSPTAEERRALGPMQDDQVPASEPVWTAPAFLPPYMMASGSQEGDRAQAHPALVTSPELTGSTLQSLDTRRSSLAGQRRLSITSRRTSVGQGDMTGALLLDDETANGGRDDTSRSLSHAALRRRSDASALAREMTEGLLADDALSSPGPAADLAGLNDRLARLARAPRDASGVGAPEAAVGGFASPLPGVQGGDDDARGPVSDSPGASAGLSPGVGGVYLLSCPTVPGPPGDLVLDLGLSRAPGPAREVAMLGLGAAVRGIEVVRAEGSGTDASSLRARLPAPSSPAGRLATLQTLAARLSAAAMTVRTVERLLGACPSLAAVRAVPGAATAAAFPTTGLPLRLVFLHLAAGARVSVDVLAGPSATQFLGARVVGAPGTAQASSEGMLRAVEAAARSLGRSLALQALAGAVHAVLAGSAPAAATDFAGPSNFQNPLFAEPLAQC</sequence>
<gene>
    <name evidence="2" type="ORF">APUTEX25_004506</name>
</gene>
<name>A0A3M7L3H0_AUXPR</name>
<evidence type="ECO:0000313" key="2">
    <source>
        <dbReference type="EMBL" id="RMZ56082.1"/>
    </source>
</evidence>
<evidence type="ECO:0000313" key="3">
    <source>
        <dbReference type="Proteomes" id="UP000279271"/>
    </source>
</evidence>
<reference evidence="3" key="1">
    <citation type="journal article" date="2018" name="Algal Res.">
        <title>Characterization of plant carbon substrate utilization by Auxenochlorella protothecoides.</title>
        <authorList>
            <person name="Vogler B.W."/>
            <person name="Starkenburg S.R."/>
            <person name="Sudasinghe N."/>
            <person name="Schambach J.Y."/>
            <person name="Rollin J.A."/>
            <person name="Pattathil S."/>
            <person name="Barry A.N."/>
        </authorList>
    </citation>
    <scope>NUCLEOTIDE SEQUENCE [LARGE SCALE GENOMIC DNA]</scope>
    <source>
        <strain evidence="3">UTEX 25</strain>
    </source>
</reference>
<feature type="compositionally biased region" description="Basic residues" evidence="1">
    <location>
        <begin position="37"/>
        <end position="48"/>
    </location>
</feature>
<comment type="caution">
    <text evidence="2">The sequence shown here is derived from an EMBL/GenBank/DDBJ whole genome shotgun (WGS) entry which is preliminary data.</text>
</comment>
<feature type="region of interest" description="Disordered" evidence="1">
    <location>
        <begin position="1"/>
        <end position="141"/>
    </location>
</feature>